<proteinExistence type="predicted"/>
<accession>A0A096PBF5</accession>
<protein>
    <submittedName>
        <fullName evidence="2">WGS project CBMD000000000 data, contig CS3427_c000385</fullName>
    </submittedName>
</protein>
<gene>
    <name evidence="2" type="ORF">BN847_0038110</name>
</gene>
<evidence type="ECO:0000313" key="2">
    <source>
        <dbReference type="EMBL" id="CEG02412.1"/>
    </source>
</evidence>
<evidence type="ECO:0000256" key="1">
    <source>
        <dbReference type="SAM" id="MobiDB-lite"/>
    </source>
</evidence>
<feature type="region of interest" description="Disordered" evidence="1">
    <location>
        <begin position="1"/>
        <end position="30"/>
    </location>
</feature>
<reference evidence="2" key="1">
    <citation type="submission" date="2013-05" db="EMBL/GenBank/DDBJ databases">
        <title>Draft genome sequences of six wheat associated Fusarium spp. isolates.</title>
        <authorList>
            <person name="Moolhuijzen P.M."/>
            <person name="Manners J.M."/>
            <person name="Wilcox S."/>
            <person name="Bellgard M.I."/>
            <person name="Gardiner D.M."/>
        </authorList>
    </citation>
    <scope>NUCLEOTIDE SEQUENCE</scope>
    <source>
        <strain evidence="2">CS3427</strain>
        <strain evidence="2">CS3427</strain>
    </source>
</reference>
<dbReference type="EMBL" id="CBMD010000385">
    <property type="protein sequence ID" value="CEG02412.1"/>
    <property type="molecule type" value="Genomic_DNA"/>
</dbReference>
<organism evidence="2">
    <name type="scientific">Fusarium pseudograminearum CS3427</name>
    <dbReference type="NCBI Taxonomy" id="1318457"/>
    <lineage>
        <taxon>Eukaryota</taxon>
        <taxon>Fungi</taxon>
        <taxon>Dikarya</taxon>
        <taxon>Ascomycota</taxon>
        <taxon>Pezizomycotina</taxon>
        <taxon>Sordariomycetes</taxon>
        <taxon>Hypocreomycetidae</taxon>
        <taxon>Hypocreales</taxon>
        <taxon>Nectriaceae</taxon>
        <taxon>Fusarium</taxon>
    </lineage>
</organism>
<dbReference type="AlphaFoldDB" id="A0A096PBF5"/>
<comment type="caution">
    <text evidence="2">The sequence shown here is derived from an EMBL/GenBank/DDBJ whole genome shotgun (WGS) entry which is preliminary data.</text>
</comment>
<name>A0A096PBF5_FUSPS</name>
<feature type="compositionally biased region" description="Pro residues" evidence="1">
    <location>
        <begin position="15"/>
        <end position="24"/>
    </location>
</feature>
<sequence>MDATRALITGGTGPPSIPNPPPLPLNGSLPPSLSQGVLSLSLSLGCRDKWKKQHLESLPSAHD</sequence>